<dbReference type="PANTHER" id="PTHR14009">
    <property type="entry name" value="LEUCINE ZIPPER-EF-HAND CONTAINING TRANSMEMBRANE PROTEIN"/>
    <property type="match status" value="1"/>
</dbReference>
<comment type="subcellular location">
    <subcellularLocation>
        <location evidence="1">Mitochondrion inner membrane</location>
        <topology evidence="1">Single-pass membrane protein</topology>
    </subcellularLocation>
</comment>
<dbReference type="InterPro" id="IPR033122">
    <property type="entry name" value="LETM1-like_RBD"/>
</dbReference>
<evidence type="ECO:0000256" key="10">
    <source>
        <dbReference type="ARBA" id="ARBA00023054"/>
    </source>
</evidence>
<feature type="compositionally biased region" description="Polar residues" evidence="16">
    <location>
        <begin position="782"/>
        <end position="807"/>
    </location>
</feature>
<keyword evidence="12 14" id="KW-0496">Mitochondrion</keyword>
<keyword evidence="8" id="KW-0809">Transit peptide</keyword>
<evidence type="ECO:0000256" key="8">
    <source>
        <dbReference type="ARBA" id="ARBA00022946"/>
    </source>
</evidence>
<feature type="domain" description="Letm1 RBD" evidence="18">
    <location>
        <begin position="295"/>
        <end position="489"/>
    </location>
</feature>
<organism evidence="19 20">
    <name type="scientific">Gonapodya prolifera (strain JEL478)</name>
    <name type="common">Monoblepharis prolifera</name>
    <dbReference type="NCBI Taxonomy" id="1344416"/>
    <lineage>
        <taxon>Eukaryota</taxon>
        <taxon>Fungi</taxon>
        <taxon>Fungi incertae sedis</taxon>
        <taxon>Chytridiomycota</taxon>
        <taxon>Chytridiomycota incertae sedis</taxon>
        <taxon>Monoblepharidomycetes</taxon>
        <taxon>Monoblepharidales</taxon>
        <taxon>Gonapodyaceae</taxon>
        <taxon>Gonapodya</taxon>
    </lineage>
</organism>
<keyword evidence="2" id="KW-0813">Transport</keyword>
<proteinExistence type="predicted"/>
<dbReference type="PROSITE" id="PS51758">
    <property type="entry name" value="LETM1_RBD"/>
    <property type="match status" value="1"/>
</dbReference>
<keyword evidence="3" id="KW-0109">Calcium transport</keyword>
<gene>
    <name evidence="19" type="ORF">M427DRAFT_179496</name>
</gene>
<feature type="compositionally biased region" description="Pro residues" evidence="16">
    <location>
        <begin position="60"/>
        <end position="69"/>
    </location>
</feature>
<feature type="compositionally biased region" description="Basic residues" evidence="16">
    <location>
        <begin position="1"/>
        <end position="13"/>
    </location>
</feature>
<name>A0A139AQX1_GONPJ</name>
<dbReference type="Pfam" id="PF07766">
    <property type="entry name" value="LETM1_RBD"/>
    <property type="match status" value="1"/>
</dbReference>
<keyword evidence="11" id="KW-0406">Ion transport</keyword>
<dbReference type="PANTHER" id="PTHR14009:SF1">
    <property type="entry name" value="MITOCHONDRIAL PROTON_CALCIUM EXCHANGER PROTEIN"/>
    <property type="match status" value="1"/>
</dbReference>
<feature type="coiled-coil region" evidence="15">
    <location>
        <begin position="618"/>
        <end position="645"/>
    </location>
</feature>
<evidence type="ECO:0000256" key="11">
    <source>
        <dbReference type="ARBA" id="ARBA00023065"/>
    </source>
</evidence>
<dbReference type="EMBL" id="KQ965740">
    <property type="protein sequence ID" value="KXS18913.1"/>
    <property type="molecule type" value="Genomic_DNA"/>
</dbReference>
<dbReference type="AlphaFoldDB" id="A0A139AQX1"/>
<evidence type="ECO:0000256" key="4">
    <source>
        <dbReference type="ARBA" id="ARBA00022692"/>
    </source>
</evidence>
<feature type="compositionally biased region" description="Polar residues" evidence="16">
    <location>
        <begin position="101"/>
        <end position="126"/>
    </location>
</feature>
<keyword evidence="5" id="KW-0479">Metal-binding</keyword>
<dbReference type="GO" id="GO:0005743">
    <property type="term" value="C:mitochondrial inner membrane"/>
    <property type="evidence" value="ECO:0007669"/>
    <property type="project" value="UniProtKB-SubCell"/>
</dbReference>
<evidence type="ECO:0000313" key="19">
    <source>
        <dbReference type="EMBL" id="KXS18913.1"/>
    </source>
</evidence>
<evidence type="ECO:0000259" key="18">
    <source>
        <dbReference type="PROSITE" id="PS51758"/>
    </source>
</evidence>
<evidence type="ECO:0000256" key="17">
    <source>
        <dbReference type="SAM" id="Phobius"/>
    </source>
</evidence>
<keyword evidence="6" id="KW-0999">Mitochondrion inner membrane</keyword>
<protein>
    <submittedName>
        <fullName evidence="19">LETM1-domain-containing protein</fullName>
    </submittedName>
</protein>
<feature type="compositionally biased region" description="Polar residues" evidence="16">
    <location>
        <begin position="48"/>
        <end position="57"/>
    </location>
</feature>
<keyword evidence="7" id="KW-0106">Calcium</keyword>
<keyword evidence="10 15" id="KW-0175">Coiled coil</keyword>
<dbReference type="GO" id="GO:0043022">
    <property type="term" value="F:ribosome binding"/>
    <property type="evidence" value="ECO:0007669"/>
    <property type="project" value="InterPro"/>
</dbReference>
<evidence type="ECO:0000256" key="16">
    <source>
        <dbReference type="SAM" id="MobiDB-lite"/>
    </source>
</evidence>
<evidence type="ECO:0000256" key="1">
    <source>
        <dbReference type="ARBA" id="ARBA00004434"/>
    </source>
</evidence>
<evidence type="ECO:0000256" key="15">
    <source>
        <dbReference type="SAM" id="Coils"/>
    </source>
</evidence>
<keyword evidence="20" id="KW-1185">Reference proteome</keyword>
<sequence>MYHSAARAHRHAIPRSLSLSSRGSSHPRPSLLPINPFPVFPLPPATFSTDASTSSHAPNHAPPPPPPIPLKSGQSSHPSVPSSFSAQTQPSRQGGQQGQGTQHPSSVLSEVSPTPTIPSLATSAQPSKPIELRRTKPDLAVQLVKDAAKKSSREQQASIGATAAASTTTTALADAVAASSATATPAVAPVAEKKSLWVRVKEEAVHYWHGTKLLGAEIKISSRLLLKLLRGGGLTRREHKQLLRTVADLVRLVPFIVLLIIPFAELALPFLLRFFPNMLPSTFESKFAEEEKRMKLVKVRLEMAKFLQDTITEVWVTEGTNQGTAVKEFNEFFKKYRGSEQLAPTEEIVRIARKFDESLTLDNLTHNQLISLSRFMSLNAFGSDNFLRYQIRMKLRDIKRDDQMIATEGISALNLDEVRAAASQRGIRTVGISPARLRQELQQWLDLSLNYKIPGTLLLLSRALAYDKPIPVSVNTPEALQAALQSLPEAALVEAETQIAEAAGEKVDYKRRLELIRKQEELIQLELEQVQREKAEHAAAKAREQEAQAAEKAKLLAQAQAGAAAAVKMWEGVPQAEAAAQEQTTAPVPVEIRPVQIPEQQLRALGEALQAMGSPSALDPEREELETLKHERREYEEDIGEIQTMTGGKSAESSTSRYLGKRLERLISKIDQELKHYDKDIGDKLNLLKPDEYGQVTVAQLEEALKVINAHKDNPEIAQIVEFLDQNHDGLVVLKEVIDFARKAEQVGQEKEGESGTYSGQSGLTGDIISAARTILHEEQAQRNTKNGAAQTETESPLPSGTASNSSKDGRTEH</sequence>
<dbReference type="Proteomes" id="UP000070544">
    <property type="component" value="Unassembled WGS sequence"/>
</dbReference>
<reference evidence="19 20" key="1">
    <citation type="journal article" date="2015" name="Genome Biol. Evol.">
        <title>Phylogenomic analyses indicate that early fungi evolved digesting cell walls of algal ancestors of land plants.</title>
        <authorList>
            <person name="Chang Y."/>
            <person name="Wang S."/>
            <person name="Sekimoto S."/>
            <person name="Aerts A.L."/>
            <person name="Choi C."/>
            <person name="Clum A."/>
            <person name="LaButti K.M."/>
            <person name="Lindquist E.A."/>
            <person name="Yee Ngan C."/>
            <person name="Ohm R.A."/>
            <person name="Salamov A.A."/>
            <person name="Grigoriev I.V."/>
            <person name="Spatafora J.W."/>
            <person name="Berbee M.L."/>
        </authorList>
    </citation>
    <scope>NUCLEOTIDE SEQUENCE [LARGE SCALE GENOMIC DNA]</scope>
    <source>
        <strain evidence="19 20">JEL478</strain>
    </source>
</reference>
<keyword evidence="4 17" id="KW-0812">Transmembrane</keyword>
<evidence type="ECO:0000256" key="7">
    <source>
        <dbReference type="ARBA" id="ARBA00022837"/>
    </source>
</evidence>
<evidence type="ECO:0000256" key="14">
    <source>
        <dbReference type="PROSITE-ProRule" id="PRU01094"/>
    </source>
</evidence>
<evidence type="ECO:0000256" key="9">
    <source>
        <dbReference type="ARBA" id="ARBA00022989"/>
    </source>
</evidence>
<keyword evidence="9 17" id="KW-1133">Transmembrane helix</keyword>
<evidence type="ECO:0000256" key="12">
    <source>
        <dbReference type="ARBA" id="ARBA00023128"/>
    </source>
</evidence>
<evidence type="ECO:0000256" key="13">
    <source>
        <dbReference type="ARBA" id="ARBA00023136"/>
    </source>
</evidence>
<evidence type="ECO:0000313" key="20">
    <source>
        <dbReference type="Proteomes" id="UP000070544"/>
    </source>
</evidence>
<feature type="transmembrane region" description="Helical" evidence="17">
    <location>
        <begin position="249"/>
        <end position="272"/>
    </location>
</feature>
<dbReference type="OMA" id="KCEKEQC"/>
<feature type="compositionally biased region" description="Low complexity" evidence="16">
    <location>
        <begin position="14"/>
        <end position="34"/>
    </location>
</feature>
<feature type="coiled-coil region" evidence="15">
    <location>
        <begin position="492"/>
        <end position="552"/>
    </location>
</feature>
<feature type="region of interest" description="Disordered" evidence="16">
    <location>
        <begin position="1"/>
        <end position="135"/>
    </location>
</feature>
<accession>A0A139AQX1</accession>
<evidence type="ECO:0000256" key="3">
    <source>
        <dbReference type="ARBA" id="ARBA00022568"/>
    </source>
</evidence>
<dbReference type="OrthoDB" id="275278at2759"/>
<feature type="compositionally biased region" description="Pro residues" evidence="16">
    <location>
        <begin position="35"/>
        <end position="44"/>
    </location>
</feature>
<keyword evidence="13 17" id="KW-0472">Membrane</keyword>
<dbReference type="GO" id="GO:0030003">
    <property type="term" value="P:intracellular monoatomic cation homeostasis"/>
    <property type="evidence" value="ECO:0007669"/>
    <property type="project" value="TreeGrafter"/>
</dbReference>
<evidence type="ECO:0000256" key="2">
    <source>
        <dbReference type="ARBA" id="ARBA00022448"/>
    </source>
</evidence>
<dbReference type="InterPro" id="IPR044202">
    <property type="entry name" value="LETM1/MDM38-like"/>
</dbReference>
<evidence type="ECO:0000256" key="6">
    <source>
        <dbReference type="ARBA" id="ARBA00022792"/>
    </source>
</evidence>
<evidence type="ECO:0000256" key="5">
    <source>
        <dbReference type="ARBA" id="ARBA00022723"/>
    </source>
</evidence>
<feature type="compositionally biased region" description="Low complexity" evidence="16">
    <location>
        <begin position="72"/>
        <end position="85"/>
    </location>
</feature>
<feature type="region of interest" description="Disordered" evidence="16">
    <location>
        <begin position="770"/>
        <end position="814"/>
    </location>
</feature>
<dbReference type="InterPro" id="IPR059005">
    <property type="entry name" value="LETM1_C"/>
</dbReference>
<dbReference type="STRING" id="1344416.A0A139AQX1"/>
<dbReference type="Pfam" id="PF26561">
    <property type="entry name" value="LETM1_C"/>
    <property type="match status" value="1"/>
</dbReference>